<accession>A0A366MCA7</accession>
<name>A0A366MCA7_9EURY</name>
<reference evidence="3 4" key="1">
    <citation type="submission" date="2018-06" db="EMBL/GenBank/DDBJ databases">
        <title>Genomic insight into two independent archaeal endosymbiosis events.</title>
        <authorList>
            <person name="Lind A.E."/>
            <person name="Lewis W.H."/>
            <person name="Spang A."/>
            <person name="Guy L."/>
            <person name="Embley M.T."/>
            <person name="Ettema T.J.G."/>
        </authorList>
    </citation>
    <scope>NUCLEOTIDE SEQUENCE [LARGE SCALE GENOMIC DNA]</scope>
    <source>
        <strain evidence="3">NOE</strain>
    </source>
</reference>
<evidence type="ECO:0000313" key="4">
    <source>
        <dbReference type="Proteomes" id="UP000253099"/>
    </source>
</evidence>
<evidence type="ECO:0000259" key="2">
    <source>
        <dbReference type="Pfam" id="PF01558"/>
    </source>
</evidence>
<gene>
    <name evidence="3" type="primary">korC</name>
    <name evidence="3" type="ORF">ALNOE001_06360</name>
</gene>
<dbReference type="GO" id="GO:0047553">
    <property type="term" value="F:2-oxoglutarate synthase activity"/>
    <property type="evidence" value="ECO:0007669"/>
    <property type="project" value="UniProtKB-EC"/>
</dbReference>
<dbReference type="Pfam" id="PF01558">
    <property type="entry name" value="POR"/>
    <property type="match status" value="1"/>
</dbReference>
<keyword evidence="4" id="KW-1185">Reference proteome</keyword>
<proteinExistence type="predicted"/>
<evidence type="ECO:0000256" key="1">
    <source>
        <dbReference type="ARBA" id="ARBA00023002"/>
    </source>
</evidence>
<dbReference type="Gene3D" id="3.40.920.10">
    <property type="entry name" value="Pyruvate-ferredoxin oxidoreductase, PFOR, domain III"/>
    <property type="match status" value="1"/>
</dbReference>
<keyword evidence="1 3" id="KW-0560">Oxidoreductase</keyword>
<sequence>MRTELRIAGFGGQGVILAGIIVGKAASLFDGINTVQTQSYGPETRGGASKTEVVLCDDEIHYPKVISPDILVAMSHEALIAYISDMKDGGTLIIDPDMINESEIADFVKKHNIKLHRAKVTKTAENEIGLRIVANIVMIGAISKITQVISHDATKEAILDSVPPGTEKKNIQAFEAGYAMDGN</sequence>
<feature type="domain" description="Pyruvate/ketoisovalerate oxidoreductase catalytic" evidence="2">
    <location>
        <begin position="11"/>
        <end position="179"/>
    </location>
</feature>
<evidence type="ECO:0000313" key="3">
    <source>
        <dbReference type="EMBL" id="RBQ23878.1"/>
    </source>
</evidence>
<dbReference type="InterPro" id="IPR002869">
    <property type="entry name" value="Pyrv_flavodox_OxRed_cen"/>
</dbReference>
<organism evidence="3 4">
    <name type="scientific">Candidatus Methanobinarius endosymbioticus</name>
    <dbReference type="NCBI Taxonomy" id="2006182"/>
    <lineage>
        <taxon>Archaea</taxon>
        <taxon>Methanobacteriati</taxon>
        <taxon>Methanobacteriota</taxon>
        <taxon>Methanomada group</taxon>
        <taxon>Methanobacteria</taxon>
        <taxon>Methanobacteriales</taxon>
        <taxon>Methanobacteriaceae</taxon>
        <taxon>Candidatus Methanobinarius</taxon>
    </lineage>
</organism>
<dbReference type="AlphaFoldDB" id="A0A366MCA7"/>
<dbReference type="EC" id="1.2.7.3" evidence="3"/>
<dbReference type="EMBL" id="NIZT01000016">
    <property type="protein sequence ID" value="RBQ23878.1"/>
    <property type="molecule type" value="Genomic_DNA"/>
</dbReference>
<dbReference type="PANTHER" id="PTHR42730">
    <property type="entry name" value="2-OXOGLUTARATE SYNTHASE SUBUNIT KORC"/>
    <property type="match status" value="1"/>
</dbReference>
<dbReference type="Proteomes" id="UP000253099">
    <property type="component" value="Unassembled WGS sequence"/>
</dbReference>
<protein>
    <submittedName>
        <fullName evidence="3">2-oxoglutarate synthase subunit KorC</fullName>
        <ecNumber evidence="3">1.2.7.3</ecNumber>
    </submittedName>
</protein>
<dbReference type="InterPro" id="IPR052554">
    <property type="entry name" value="2-oxoglutarate_synth_KorC"/>
</dbReference>
<dbReference type="NCBIfam" id="NF006323">
    <property type="entry name" value="PRK08537.1"/>
    <property type="match status" value="1"/>
</dbReference>
<dbReference type="PANTHER" id="PTHR42730:SF1">
    <property type="entry name" value="2-OXOGLUTARATE SYNTHASE SUBUNIT KORC"/>
    <property type="match status" value="1"/>
</dbReference>
<dbReference type="InterPro" id="IPR019752">
    <property type="entry name" value="Pyrv/ketoisovalerate_OxRed_cat"/>
</dbReference>
<comment type="caution">
    <text evidence="3">The sequence shown here is derived from an EMBL/GenBank/DDBJ whole genome shotgun (WGS) entry which is preliminary data.</text>
</comment>
<dbReference type="SUPFAM" id="SSF53323">
    <property type="entry name" value="Pyruvate-ferredoxin oxidoreductase, PFOR, domain III"/>
    <property type="match status" value="1"/>
</dbReference>